<gene>
    <name evidence="9" type="ORF">BDCR2A_01450</name>
</gene>
<name>W6TK92_9SPIR</name>
<evidence type="ECO:0000256" key="4">
    <source>
        <dbReference type="ARBA" id="ARBA00023136"/>
    </source>
</evidence>
<dbReference type="PATRIC" id="fig|1432657.3.peg.1405"/>
<proteinExistence type="predicted"/>
<dbReference type="InterPro" id="IPR000680">
    <property type="entry name" value="Borrelia_lipo"/>
</dbReference>
<evidence type="ECO:0000256" key="3">
    <source>
        <dbReference type="ARBA" id="ARBA00022729"/>
    </source>
</evidence>
<keyword evidence="3" id="KW-0732">Signal</keyword>
<evidence type="ECO:0000256" key="7">
    <source>
        <dbReference type="ARBA" id="ARBA00023288"/>
    </source>
</evidence>
<dbReference type="SUPFAM" id="SSF74748">
    <property type="entry name" value="Variable surface antigen VlsE"/>
    <property type="match status" value="1"/>
</dbReference>
<comment type="caution">
    <text evidence="9">The sequence shown here is derived from an EMBL/GenBank/DDBJ whole genome shotgun (WGS) entry which is preliminary data.</text>
</comment>
<comment type="subcellular location">
    <subcellularLocation>
        <location evidence="2 8">Cell outer membrane</location>
        <topology evidence="2 8">Lipid-anchor</topology>
    </subcellularLocation>
</comment>
<organism evidence="9 10">
    <name type="scientific">Borrelia duttonii CR2A</name>
    <dbReference type="NCBI Taxonomy" id="1432657"/>
    <lineage>
        <taxon>Bacteria</taxon>
        <taxon>Pseudomonadati</taxon>
        <taxon>Spirochaetota</taxon>
        <taxon>Spirochaetia</taxon>
        <taxon>Spirochaetales</taxon>
        <taxon>Borreliaceae</taxon>
        <taxon>Borrelia</taxon>
    </lineage>
</organism>
<comment type="function">
    <text evidence="1 8">The Vlp and Vsp proteins are antigenically distinct proteins, only one vlp or vsp gene is transcriptionally active at any one time. Switching between these genes is a mechanism of host immune response evasion.</text>
</comment>
<evidence type="ECO:0000313" key="9">
    <source>
        <dbReference type="EMBL" id="ETZ17644.1"/>
    </source>
</evidence>
<protein>
    <recommendedName>
        <fullName evidence="8">Variable large protein</fullName>
    </recommendedName>
</protein>
<accession>W6TK92</accession>
<reference evidence="9 10" key="1">
    <citation type="submission" date="2013-12" db="EMBL/GenBank/DDBJ databases">
        <title>Comparative genomics of relapsing fever spirochetes.</title>
        <authorList>
            <person name="Schwan T.G."/>
            <person name="Raffel S.J."/>
            <person name="Porcella S.F."/>
        </authorList>
    </citation>
    <scope>NUCLEOTIDE SEQUENCE [LARGE SCALE GENOMIC DNA]</scope>
    <source>
        <strain evidence="9 10">CR2A</strain>
    </source>
</reference>
<dbReference type="Proteomes" id="UP000019148">
    <property type="component" value="Unassembled WGS sequence"/>
</dbReference>
<keyword evidence="4 8" id="KW-0472">Membrane</keyword>
<dbReference type="GO" id="GO:0009279">
    <property type="term" value="C:cell outer membrane"/>
    <property type="evidence" value="ECO:0007669"/>
    <property type="project" value="UniProtKB-SubCell"/>
</dbReference>
<dbReference type="AlphaFoldDB" id="W6TK92"/>
<dbReference type="Pfam" id="PF00921">
    <property type="entry name" value="Lipoprotein_2"/>
    <property type="match status" value="1"/>
</dbReference>
<evidence type="ECO:0000313" key="10">
    <source>
        <dbReference type="Proteomes" id="UP000019148"/>
    </source>
</evidence>
<keyword evidence="5 8" id="KW-0564">Palmitate</keyword>
<dbReference type="EMBL" id="AZIT01000024">
    <property type="protein sequence ID" value="ETZ17644.1"/>
    <property type="molecule type" value="Genomic_DNA"/>
</dbReference>
<evidence type="ECO:0000256" key="5">
    <source>
        <dbReference type="ARBA" id="ARBA00023139"/>
    </source>
</evidence>
<keyword evidence="6 8" id="KW-0998">Cell outer membrane</keyword>
<evidence type="ECO:0000256" key="2">
    <source>
        <dbReference type="ARBA" id="ARBA00004459"/>
    </source>
</evidence>
<keyword evidence="7 8" id="KW-0449">Lipoprotein</keyword>
<sequence length="314" mass="32527">MMEVGRSAENAFYAFLELVSDVLGFNVNTTTKREDVGGYFNNLGKRLGEASKELEEVVKKSEVGVDKSDLSKNPIREIVNSAKGVLDTLKGHLESLGQVGDANLVGEAVTNNKGVTVDDNSIKKALKALQEIVKVAKGENISEPRSGSTAVKLGDADNKEGAKILSTNEASEAGSVSKAVLILSSVSGEEMLASIVKSTENRVVALTGNATSGTTPLEFAKGGTSAHLANASDAKAAAVAGGIALRSLIKDGKLASGAQDGQAGGKEEVQKVGITAVNKLLGAVEDIVKKTVKNVIEKVKQEVDKARDPKAAGQ</sequence>
<evidence type="ECO:0000256" key="6">
    <source>
        <dbReference type="ARBA" id="ARBA00023237"/>
    </source>
</evidence>
<evidence type="ECO:0000256" key="8">
    <source>
        <dbReference type="RuleBase" id="RU363105"/>
    </source>
</evidence>
<evidence type="ECO:0000256" key="1">
    <source>
        <dbReference type="ARBA" id="ARBA00003932"/>
    </source>
</evidence>